<keyword evidence="1" id="KW-1133">Transmembrane helix</keyword>
<organism evidence="3">
    <name type="scientific">Desulfobacca acetoxidans</name>
    <dbReference type="NCBI Taxonomy" id="60893"/>
    <lineage>
        <taxon>Bacteria</taxon>
        <taxon>Pseudomonadati</taxon>
        <taxon>Thermodesulfobacteriota</taxon>
        <taxon>Desulfobaccia</taxon>
        <taxon>Desulfobaccales</taxon>
        <taxon>Desulfobaccaceae</taxon>
        <taxon>Desulfobacca</taxon>
    </lineage>
</organism>
<protein>
    <submittedName>
        <fullName evidence="3">MCE family protein</fullName>
    </submittedName>
</protein>
<proteinExistence type="predicted"/>
<dbReference type="PANTHER" id="PTHR33371">
    <property type="entry name" value="INTERMEMBRANE PHOSPHOLIPID TRANSPORT SYSTEM BINDING PROTEIN MLAD-RELATED"/>
    <property type="match status" value="1"/>
</dbReference>
<accession>A0A7V4GA63</accession>
<dbReference type="AlphaFoldDB" id="A0A7V4GA63"/>
<name>A0A7V4GA63_9BACT</name>
<evidence type="ECO:0000313" key="3">
    <source>
        <dbReference type="EMBL" id="HGS06222.1"/>
    </source>
</evidence>
<dbReference type="InterPro" id="IPR052336">
    <property type="entry name" value="MlaD_Phospholipid_Transporter"/>
</dbReference>
<dbReference type="InterPro" id="IPR003399">
    <property type="entry name" value="Mce/MlaD"/>
</dbReference>
<keyword evidence="1" id="KW-0472">Membrane</keyword>
<reference evidence="3" key="1">
    <citation type="journal article" date="2020" name="mSystems">
        <title>Genome- and Community-Level Interaction Insights into Carbon Utilization and Element Cycling Functions of Hydrothermarchaeota in Hydrothermal Sediment.</title>
        <authorList>
            <person name="Zhou Z."/>
            <person name="Liu Y."/>
            <person name="Xu W."/>
            <person name="Pan J."/>
            <person name="Luo Z.H."/>
            <person name="Li M."/>
        </authorList>
    </citation>
    <scope>NUCLEOTIDE SEQUENCE [LARGE SCALE GENOMIC DNA]</scope>
    <source>
        <strain evidence="3">SpSt-548</strain>
    </source>
</reference>
<evidence type="ECO:0000256" key="1">
    <source>
        <dbReference type="SAM" id="Phobius"/>
    </source>
</evidence>
<keyword evidence="1" id="KW-0812">Transmembrane</keyword>
<comment type="caution">
    <text evidence="3">The sequence shown here is derived from an EMBL/GenBank/DDBJ whole genome shotgun (WGS) entry which is preliminary data.</text>
</comment>
<sequence>MISRKYETIVGLFVVAALAVLIVMVLVIAQQEGLWQDYVEYQTVFRNVAGLKKGSEVRLGGVTVGSVKSTVLRPDGKVLVTFDILEKYKDQVRNDAKATIGMIGLLGDRSLDIIGGTGDKPHNPKDLMAAVDPVDIIDFVTRAMPEPEKLQRVAENLEKITRQLADPEGKVQQTLGNLREISEKINQGKGTLGLLVNDPGLYREINQAAVNARKVAEGLNNPQGAVGMLIHDQALRGELKKTLTDLNAFMATLRQGSVPVAEAAAKAPGIMKKVETIINHLVQASAGLPDLVITGQTTMGDAGRAADALLKSWLLRWAVPKPQERTIRMEREVK</sequence>
<evidence type="ECO:0000259" key="2">
    <source>
        <dbReference type="Pfam" id="PF02470"/>
    </source>
</evidence>
<dbReference type="Pfam" id="PF02470">
    <property type="entry name" value="MlaD"/>
    <property type="match status" value="1"/>
</dbReference>
<feature type="transmembrane region" description="Helical" evidence="1">
    <location>
        <begin position="9"/>
        <end position="29"/>
    </location>
</feature>
<gene>
    <name evidence="3" type="ORF">ENT08_10920</name>
</gene>
<dbReference type="PANTHER" id="PTHR33371:SF4">
    <property type="entry name" value="INTERMEMBRANE PHOSPHOLIPID TRANSPORT SYSTEM BINDING PROTEIN MLAD"/>
    <property type="match status" value="1"/>
</dbReference>
<dbReference type="EMBL" id="DSXI01000653">
    <property type="protein sequence ID" value="HGS06222.1"/>
    <property type="molecule type" value="Genomic_DNA"/>
</dbReference>
<feature type="domain" description="Mce/MlaD" evidence="2">
    <location>
        <begin position="38"/>
        <end position="116"/>
    </location>
</feature>